<keyword evidence="6 10" id="KW-0472">Membrane</keyword>
<feature type="compositionally biased region" description="Polar residues" evidence="9">
    <location>
        <begin position="115"/>
        <end position="130"/>
    </location>
</feature>
<evidence type="ECO:0000256" key="9">
    <source>
        <dbReference type="SAM" id="MobiDB-lite"/>
    </source>
</evidence>
<dbReference type="SUPFAM" id="SSF117773">
    <property type="entry name" value="GTF2I-like repeat"/>
    <property type="match status" value="1"/>
</dbReference>
<dbReference type="AlphaFoldDB" id="A0A7M5X590"/>
<dbReference type="InterPro" id="IPR050866">
    <property type="entry name" value="CNG_cation_channel"/>
</dbReference>
<name>A0A7M5X590_9CNID</name>
<evidence type="ECO:0000256" key="5">
    <source>
        <dbReference type="ARBA" id="ARBA00023065"/>
    </source>
</evidence>
<evidence type="ECO:0000259" key="11">
    <source>
        <dbReference type="PROSITE" id="PS50042"/>
    </source>
</evidence>
<sequence>MFFINKGVVEVVSEHKVPIIFDTMTPGRFFGEISTIFKCPRTASIRTQTNVEMFVLKKKHLDVVLSHYPQIKKKIIETAEERQRMVAERAAAFAKKKKEEEDAKKRKEEEDRLKGNSNNGGNRDENSSLLNESECTEFGGIESEVVAVPSLKTQLSYWIYGKTAMLRDELKFVLPINSRWQILFNFNIFAIFITFITTTYMATFQHHPEALIVFNIFAEFGFYFEMYLNFHMSYLTKTGDVESDYNQIFEHYFKGKFCFDAIANFPLQLFCFVSTSDKMRYYSYLNVVHLIRIKRLRDWFSKYLKKLNINVLLIRLTENLIQITLALQTFACIWYITACPNNQCRPGTWATKRQDNSDPEYLWLPEENYGDCVYWALATMTSAGYGDIHANNLTEKVIATVVMIFGKLLFGFVLGNVASTMANAELLRVLFEERFAAIQTYMKEQTMPLDIQSRVVNFYQYIWRRNRGSSNDSIFNDLPPCLNAELCFELTGEFIKSVPCFKDCELPFIRLLSTKTKLIQFHQDEFITRKGDIGSEMYFIRSGVAKELGEYGLDILIVEADKTRRGRKINAYGTSRAYDFWFSNDNLEWQFSAFMCEVESQEEKDQRPSATTRKEVRDMLNSKFRKQIGKRSTVPYKKITDGIVEVRGVPMDFDFRNLSAYANWEMEIIKEHIEDISFIVFSQVESTKENFTFPPDNVLITYNPSLMTSNPSVMTSNPPMMTYNPPMITSNL</sequence>
<dbReference type="Gene3D" id="2.60.120.10">
    <property type="entry name" value="Jelly Rolls"/>
    <property type="match status" value="2"/>
</dbReference>
<keyword evidence="3 10" id="KW-0812">Transmembrane</keyword>
<dbReference type="GO" id="GO:0016020">
    <property type="term" value="C:membrane"/>
    <property type="evidence" value="ECO:0007669"/>
    <property type="project" value="UniProtKB-SubCell"/>
</dbReference>
<organism evidence="12 13">
    <name type="scientific">Clytia hemisphaerica</name>
    <dbReference type="NCBI Taxonomy" id="252671"/>
    <lineage>
        <taxon>Eukaryota</taxon>
        <taxon>Metazoa</taxon>
        <taxon>Cnidaria</taxon>
        <taxon>Hydrozoa</taxon>
        <taxon>Hydroidolina</taxon>
        <taxon>Leptothecata</taxon>
        <taxon>Obeliida</taxon>
        <taxon>Clytiidae</taxon>
        <taxon>Clytia</taxon>
    </lineage>
</organism>
<dbReference type="Pfam" id="PF00520">
    <property type="entry name" value="Ion_trans"/>
    <property type="match status" value="1"/>
</dbReference>
<feature type="transmembrane region" description="Helical" evidence="10">
    <location>
        <begin position="182"/>
        <end position="204"/>
    </location>
</feature>
<evidence type="ECO:0000313" key="13">
    <source>
        <dbReference type="Proteomes" id="UP000594262"/>
    </source>
</evidence>
<reference evidence="12" key="1">
    <citation type="submission" date="2021-01" db="UniProtKB">
        <authorList>
            <consortium name="EnsemblMetazoa"/>
        </authorList>
    </citation>
    <scope>IDENTIFICATION</scope>
</reference>
<dbReference type="InterPro" id="IPR005821">
    <property type="entry name" value="Ion_trans_dom"/>
</dbReference>
<keyword evidence="4 10" id="KW-1133">Transmembrane helix</keyword>
<dbReference type="GO" id="GO:0044877">
    <property type="term" value="F:protein-containing complex binding"/>
    <property type="evidence" value="ECO:0007669"/>
    <property type="project" value="TreeGrafter"/>
</dbReference>
<comment type="subcellular location">
    <subcellularLocation>
        <location evidence="1">Membrane</location>
        <topology evidence="1">Multi-pass membrane protein</topology>
    </subcellularLocation>
</comment>
<evidence type="ECO:0000256" key="10">
    <source>
        <dbReference type="SAM" id="Phobius"/>
    </source>
</evidence>
<keyword evidence="13" id="KW-1185">Reference proteome</keyword>
<dbReference type="PANTHER" id="PTHR45638:SF19">
    <property type="entry name" value="CYCLIC NUCLEOTIDE-BINDING DOMAIN-CONTAINING PROTEIN"/>
    <property type="match status" value="1"/>
</dbReference>
<dbReference type="GO" id="GO:0005221">
    <property type="term" value="F:intracellularly cyclic nucleotide-activated monoatomic cation channel activity"/>
    <property type="evidence" value="ECO:0007669"/>
    <property type="project" value="InterPro"/>
</dbReference>
<evidence type="ECO:0000256" key="2">
    <source>
        <dbReference type="ARBA" id="ARBA00022448"/>
    </source>
</evidence>
<dbReference type="Proteomes" id="UP000594262">
    <property type="component" value="Unplaced"/>
</dbReference>
<dbReference type="OrthoDB" id="415460at2759"/>
<dbReference type="PANTHER" id="PTHR45638">
    <property type="entry name" value="CYCLIC NUCLEOTIDE-GATED CATION CHANNEL SUBUNIT A"/>
    <property type="match status" value="1"/>
</dbReference>
<dbReference type="InterPro" id="IPR014710">
    <property type="entry name" value="RmlC-like_jellyroll"/>
</dbReference>
<dbReference type="GO" id="GO:0005249">
    <property type="term" value="F:voltage-gated potassium channel activity"/>
    <property type="evidence" value="ECO:0007669"/>
    <property type="project" value="InterPro"/>
</dbReference>
<dbReference type="Gene3D" id="3.90.1460.10">
    <property type="entry name" value="GTF2I-like"/>
    <property type="match status" value="1"/>
</dbReference>
<feature type="compositionally biased region" description="Basic and acidic residues" evidence="9">
    <location>
        <begin position="97"/>
        <end position="114"/>
    </location>
</feature>
<dbReference type="Gene3D" id="1.10.287.70">
    <property type="match status" value="1"/>
</dbReference>
<evidence type="ECO:0000256" key="4">
    <source>
        <dbReference type="ARBA" id="ARBA00022989"/>
    </source>
</evidence>
<dbReference type="EnsemblMetazoa" id="CLYHEMT017110.2">
    <property type="protein sequence ID" value="CLYHEMP017110.2"/>
    <property type="gene ID" value="CLYHEMG017110"/>
</dbReference>
<feature type="transmembrane region" description="Helical" evidence="10">
    <location>
        <begin position="210"/>
        <end position="228"/>
    </location>
</feature>
<evidence type="ECO:0000256" key="8">
    <source>
        <dbReference type="ARBA" id="ARBA00023303"/>
    </source>
</evidence>
<keyword evidence="5" id="KW-0406">Ion transport</keyword>
<evidence type="ECO:0000256" key="1">
    <source>
        <dbReference type="ARBA" id="ARBA00004141"/>
    </source>
</evidence>
<dbReference type="Pfam" id="PF00027">
    <property type="entry name" value="cNMP_binding"/>
    <property type="match status" value="1"/>
</dbReference>
<accession>A0A7M5X590</accession>
<feature type="domain" description="Cyclic nucleotide-binding" evidence="11">
    <location>
        <begin position="500"/>
        <end position="543"/>
    </location>
</feature>
<dbReference type="SUPFAM" id="SSF81324">
    <property type="entry name" value="Voltage-gated potassium channels"/>
    <property type="match status" value="1"/>
</dbReference>
<evidence type="ECO:0000313" key="12">
    <source>
        <dbReference type="EnsemblMetazoa" id="CLYHEMP017110.2"/>
    </source>
</evidence>
<dbReference type="SUPFAM" id="SSF51206">
    <property type="entry name" value="cAMP-binding domain-like"/>
    <property type="match status" value="2"/>
</dbReference>
<dbReference type="InterPro" id="IPR036647">
    <property type="entry name" value="GTF2I-like_rpt_sf"/>
</dbReference>
<evidence type="ECO:0000256" key="3">
    <source>
        <dbReference type="ARBA" id="ARBA00022692"/>
    </source>
</evidence>
<dbReference type="InterPro" id="IPR000595">
    <property type="entry name" value="cNMP-bd_dom"/>
</dbReference>
<proteinExistence type="predicted"/>
<feature type="domain" description="Cyclic nucleotide-binding" evidence="11">
    <location>
        <begin position="1"/>
        <end position="82"/>
    </location>
</feature>
<protein>
    <recommendedName>
        <fullName evidence="11">Cyclic nucleotide-binding domain-containing protein</fullName>
    </recommendedName>
</protein>
<evidence type="ECO:0000256" key="7">
    <source>
        <dbReference type="ARBA" id="ARBA00023286"/>
    </source>
</evidence>
<dbReference type="InterPro" id="IPR018490">
    <property type="entry name" value="cNMP-bd_dom_sf"/>
</dbReference>
<dbReference type="CDD" id="cd00038">
    <property type="entry name" value="CAP_ED"/>
    <property type="match status" value="1"/>
</dbReference>
<dbReference type="InterPro" id="IPR003938">
    <property type="entry name" value="K_chnl_volt-dep_EAG/ELK/ERG"/>
</dbReference>
<keyword evidence="7" id="KW-1071">Ligand-gated ion channel</keyword>
<feature type="region of interest" description="Disordered" evidence="9">
    <location>
        <begin position="97"/>
        <end position="130"/>
    </location>
</feature>
<dbReference type="Gene3D" id="1.10.287.630">
    <property type="entry name" value="Helix hairpin bin"/>
    <property type="match status" value="1"/>
</dbReference>
<keyword evidence="8" id="KW-0407">Ion channel</keyword>
<keyword evidence="2" id="KW-0813">Transport</keyword>
<dbReference type="PROSITE" id="PS50042">
    <property type="entry name" value="CNMP_BINDING_3"/>
    <property type="match status" value="2"/>
</dbReference>
<dbReference type="PRINTS" id="PR01463">
    <property type="entry name" value="EAGCHANLFMLY"/>
</dbReference>
<evidence type="ECO:0000256" key="6">
    <source>
        <dbReference type="ARBA" id="ARBA00023136"/>
    </source>
</evidence>